<name>A0ABT2FFZ4_9GAMM</name>
<keyword evidence="3" id="KW-1185">Reference proteome</keyword>
<gene>
    <name evidence="2" type="ORF">L9G74_02035</name>
</gene>
<dbReference type="RefSeq" id="WP_238894609.1">
    <property type="nucleotide sequence ID" value="NZ_JAKOGG010000001.1"/>
</dbReference>
<keyword evidence="1" id="KW-0472">Membrane</keyword>
<evidence type="ECO:0000313" key="3">
    <source>
        <dbReference type="Proteomes" id="UP001201549"/>
    </source>
</evidence>
<organism evidence="2 3">
    <name type="scientific">Shewanella electrica</name>
    <dbReference type="NCBI Taxonomy" id="515560"/>
    <lineage>
        <taxon>Bacteria</taxon>
        <taxon>Pseudomonadati</taxon>
        <taxon>Pseudomonadota</taxon>
        <taxon>Gammaproteobacteria</taxon>
        <taxon>Alteromonadales</taxon>
        <taxon>Shewanellaceae</taxon>
        <taxon>Shewanella</taxon>
    </lineage>
</organism>
<keyword evidence="1" id="KW-0812">Transmembrane</keyword>
<dbReference type="Proteomes" id="UP001201549">
    <property type="component" value="Unassembled WGS sequence"/>
</dbReference>
<sequence>MLAATALINSVAVVPALLLLMIVLSVFAKQQATAWILRGLAVFTLLSVSMAPYLLQQNPQLADAWQTWWTGSALAVVPQWGIFAVALVLSMLHLWLLFTAKVGRWFQRKNNFNIMS</sequence>
<keyword evidence="1" id="KW-1133">Transmembrane helix</keyword>
<accession>A0ABT2FFZ4</accession>
<proteinExistence type="predicted"/>
<feature type="transmembrane region" description="Helical" evidence="1">
    <location>
        <begin position="6"/>
        <end position="28"/>
    </location>
</feature>
<protein>
    <submittedName>
        <fullName evidence="2">Uncharacterized protein</fullName>
    </submittedName>
</protein>
<evidence type="ECO:0000313" key="2">
    <source>
        <dbReference type="EMBL" id="MCS4555209.1"/>
    </source>
</evidence>
<dbReference type="EMBL" id="JAKOGG010000001">
    <property type="protein sequence ID" value="MCS4555209.1"/>
    <property type="molecule type" value="Genomic_DNA"/>
</dbReference>
<feature type="transmembrane region" description="Helical" evidence="1">
    <location>
        <begin position="75"/>
        <end position="98"/>
    </location>
</feature>
<evidence type="ECO:0000256" key="1">
    <source>
        <dbReference type="SAM" id="Phobius"/>
    </source>
</evidence>
<feature type="transmembrane region" description="Helical" evidence="1">
    <location>
        <begin position="35"/>
        <end position="55"/>
    </location>
</feature>
<comment type="caution">
    <text evidence="2">The sequence shown here is derived from an EMBL/GenBank/DDBJ whole genome shotgun (WGS) entry which is preliminary data.</text>
</comment>
<reference evidence="3" key="1">
    <citation type="submission" date="2023-07" db="EMBL/GenBank/DDBJ databases">
        <title>Shewanella mangrovi sp. nov., an acetaldehyde- degrading bacterium isolated from mangrove sediment.</title>
        <authorList>
            <person name="Liu Y."/>
        </authorList>
    </citation>
    <scope>NUCLEOTIDE SEQUENCE [LARGE SCALE GENOMIC DNA]</scope>
    <source>
        <strain evidence="3">C32</strain>
    </source>
</reference>